<feature type="region of interest" description="Disordered" evidence="6">
    <location>
        <begin position="479"/>
        <end position="679"/>
    </location>
</feature>
<evidence type="ECO:0000256" key="5">
    <source>
        <dbReference type="ARBA" id="ARBA00023242"/>
    </source>
</evidence>
<feature type="non-terminal residue" evidence="8">
    <location>
        <position position="1"/>
    </location>
</feature>
<comment type="subcellular location">
    <subcellularLocation>
        <location evidence="1">Nucleus</location>
    </subcellularLocation>
</comment>
<feature type="compositionally biased region" description="Pro residues" evidence="6">
    <location>
        <begin position="605"/>
        <end position="615"/>
    </location>
</feature>
<name>A0AAN7C7V5_9PEZI</name>
<comment type="caution">
    <text evidence="8">The sequence shown here is derived from an EMBL/GenBank/DDBJ whole genome shotgun (WGS) entry which is preliminary data.</text>
</comment>
<proteinExistence type="predicted"/>
<dbReference type="PROSITE" id="PS50217">
    <property type="entry name" value="BZIP"/>
    <property type="match status" value="1"/>
</dbReference>
<dbReference type="GO" id="GO:0000977">
    <property type="term" value="F:RNA polymerase II transcription regulatory region sequence-specific DNA binding"/>
    <property type="evidence" value="ECO:0007669"/>
    <property type="project" value="TreeGrafter"/>
</dbReference>
<evidence type="ECO:0000256" key="3">
    <source>
        <dbReference type="ARBA" id="ARBA00023125"/>
    </source>
</evidence>
<dbReference type="InterPro" id="IPR004827">
    <property type="entry name" value="bZIP"/>
</dbReference>
<evidence type="ECO:0000256" key="2">
    <source>
        <dbReference type="ARBA" id="ARBA00023015"/>
    </source>
</evidence>
<feature type="compositionally biased region" description="Basic and acidic residues" evidence="6">
    <location>
        <begin position="669"/>
        <end position="679"/>
    </location>
</feature>
<feature type="region of interest" description="Disordered" evidence="6">
    <location>
        <begin position="405"/>
        <end position="440"/>
    </location>
</feature>
<evidence type="ECO:0000256" key="1">
    <source>
        <dbReference type="ARBA" id="ARBA00004123"/>
    </source>
</evidence>
<keyword evidence="3" id="KW-0238">DNA-binding</keyword>
<accession>A0AAN7C7V5</accession>
<dbReference type="Proteomes" id="UP001303760">
    <property type="component" value="Unassembled WGS sequence"/>
</dbReference>
<reference evidence="8" key="1">
    <citation type="journal article" date="2023" name="Mol. Phylogenet. Evol.">
        <title>Genome-scale phylogeny and comparative genomics of the fungal order Sordariales.</title>
        <authorList>
            <person name="Hensen N."/>
            <person name="Bonometti L."/>
            <person name="Westerberg I."/>
            <person name="Brannstrom I.O."/>
            <person name="Guillou S."/>
            <person name="Cros-Aarteil S."/>
            <person name="Calhoun S."/>
            <person name="Haridas S."/>
            <person name="Kuo A."/>
            <person name="Mondo S."/>
            <person name="Pangilinan J."/>
            <person name="Riley R."/>
            <person name="LaButti K."/>
            <person name="Andreopoulos B."/>
            <person name="Lipzen A."/>
            <person name="Chen C."/>
            <person name="Yan M."/>
            <person name="Daum C."/>
            <person name="Ng V."/>
            <person name="Clum A."/>
            <person name="Steindorff A."/>
            <person name="Ohm R.A."/>
            <person name="Martin F."/>
            <person name="Silar P."/>
            <person name="Natvig D.O."/>
            <person name="Lalanne C."/>
            <person name="Gautier V."/>
            <person name="Ament-Velasquez S.L."/>
            <person name="Kruys A."/>
            <person name="Hutchinson M.I."/>
            <person name="Powell A.J."/>
            <person name="Barry K."/>
            <person name="Miller A.N."/>
            <person name="Grigoriev I.V."/>
            <person name="Debuchy R."/>
            <person name="Gladieux P."/>
            <person name="Hiltunen Thoren M."/>
            <person name="Johannesson H."/>
        </authorList>
    </citation>
    <scope>NUCLEOTIDE SEQUENCE</scope>
    <source>
        <strain evidence="8">CBS 532.94</strain>
    </source>
</reference>
<dbReference type="GO" id="GO:0001228">
    <property type="term" value="F:DNA-binding transcription activator activity, RNA polymerase II-specific"/>
    <property type="evidence" value="ECO:0007669"/>
    <property type="project" value="TreeGrafter"/>
</dbReference>
<feature type="compositionally biased region" description="Pro residues" evidence="6">
    <location>
        <begin position="632"/>
        <end position="645"/>
    </location>
</feature>
<evidence type="ECO:0000256" key="6">
    <source>
        <dbReference type="SAM" id="MobiDB-lite"/>
    </source>
</evidence>
<keyword evidence="9" id="KW-1185">Reference proteome</keyword>
<reference evidence="8" key="2">
    <citation type="submission" date="2023-05" db="EMBL/GenBank/DDBJ databases">
        <authorList>
            <consortium name="Lawrence Berkeley National Laboratory"/>
            <person name="Steindorff A."/>
            <person name="Hensen N."/>
            <person name="Bonometti L."/>
            <person name="Westerberg I."/>
            <person name="Brannstrom I.O."/>
            <person name="Guillou S."/>
            <person name="Cros-Aarteil S."/>
            <person name="Calhoun S."/>
            <person name="Haridas S."/>
            <person name="Kuo A."/>
            <person name="Mondo S."/>
            <person name="Pangilinan J."/>
            <person name="Riley R."/>
            <person name="Labutti K."/>
            <person name="Andreopoulos B."/>
            <person name="Lipzen A."/>
            <person name="Chen C."/>
            <person name="Yanf M."/>
            <person name="Daum C."/>
            <person name="Ng V."/>
            <person name="Clum A."/>
            <person name="Ohm R."/>
            <person name="Martin F."/>
            <person name="Silar P."/>
            <person name="Natvig D."/>
            <person name="Lalanne C."/>
            <person name="Gautier V."/>
            <person name="Ament-Velasquez S.L."/>
            <person name="Kruys A."/>
            <person name="Hutchinson M.I."/>
            <person name="Powell A.J."/>
            <person name="Barry K."/>
            <person name="Miller A.N."/>
            <person name="Grigoriev I.V."/>
            <person name="Debuchy R."/>
            <person name="Gladieux P."/>
            <person name="Thoren M.H."/>
            <person name="Johannesson H."/>
        </authorList>
    </citation>
    <scope>NUCLEOTIDE SEQUENCE</scope>
    <source>
        <strain evidence="8">CBS 532.94</strain>
    </source>
</reference>
<evidence type="ECO:0000256" key="4">
    <source>
        <dbReference type="ARBA" id="ARBA00023163"/>
    </source>
</evidence>
<dbReference type="AlphaFoldDB" id="A0AAN7C7V5"/>
<feature type="compositionally biased region" description="Basic and acidic residues" evidence="6">
    <location>
        <begin position="86"/>
        <end position="95"/>
    </location>
</feature>
<keyword evidence="2" id="KW-0805">Transcription regulation</keyword>
<keyword evidence="4" id="KW-0804">Transcription</keyword>
<feature type="compositionally biased region" description="Polar residues" evidence="6">
    <location>
        <begin position="572"/>
        <end position="587"/>
    </location>
</feature>
<feature type="compositionally biased region" description="Basic and acidic residues" evidence="6">
    <location>
        <begin position="424"/>
        <end position="440"/>
    </location>
</feature>
<dbReference type="PANTHER" id="PTHR13044">
    <property type="entry name" value="ACTIVATING TRANSCRIPTION FACTOR ATF 4/5"/>
    <property type="match status" value="1"/>
</dbReference>
<keyword evidence="5" id="KW-0539">Nucleus</keyword>
<dbReference type="PROSITE" id="PS00036">
    <property type="entry name" value="BZIP_BASIC"/>
    <property type="match status" value="1"/>
</dbReference>
<gene>
    <name evidence="8" type="ORF">C8A03DRAFT_16364</name>
</gene>
<evidence type="ECO:0000259" key="7">
    <source>
        <dbReference type="PROSITE" id="PS50217"/>
    </source>
</evidence>
<evidence type="ECO:0000313" key="8">
    <source>
        <dbReference type="EMBL" id="KAK4237051.1"/>
    </source>
</evidence>
<feature type="region of interest" description="Disordered" evidence="6">
    <location>
        <begin position="27"/>
        <end position="354"/>
    </location>
</feature>
<dbReference type="PANTHER" id="PTHR13044:SF14">
    <property type="entry name" value="CRYPTOCEPHAL, ISOFORM A"/>
    <property type="match status" value="1"/>
</dbReference>
<protein>
    <recommendedName>
        <fullName evidence="7">BZIP domain-containing protein</fullName>
    </recommendedName>
</protein>
<feature type="compositionally biased region" description="Polar residues" evidence="6">
    <location>
        <begin position="183"/>
        <end position="196"/>
    </location>
</feature>
<feature type="compositionally biased region" description="Basic and acidic residues" evidence="6">
    <location>
        <begin position="115"/>
        <end position="131"/>
    </location>
</feature>
<feature type="compositionally biased region" description="Low complexity" evidence="6">
    <location>
        <begin position="66"/>
        <end position="81"/>
    </location>
</feature>
<evidence type="ECO:0000313" key="9">
    <source>
        <dbReference type="Proteomes" id="UP001303760"/>
    </source>
</evidence>
<feature type="domain" description="BZIP" evidence="7">
    <location>
        <begin position="407"/>
        <end position="461"/>
    </location>
</feature>
<dbReference type="GO" id="GO:0005634">
    <property type="term" value="C:nucleus"/>
    <property type="evidence" value="ECO:0007669"/>
    <property type="project" value="UniProtKB-SubCell"/>
</dbReference>
<organism evidence="8 9">
    <name type="scientific">Achaetomium macrosporum</name>
    <dbReference type="NCBI Taxonomy" id="79813"/>
    <lineage>
        <taxon>Eukaryota</taxon>
        <taxon>Fungi</taxon>
        <taxon>Dikarya</taxon>
        <taxon>Ascomycota</taxon>
        <taxon>Pezizomycotina</taxon>
        <taxon>Sordariomycetes</taxon>
        <taxon>Sordariomycetidae</taxon>
        <taxon>Sordariales</taxon>
        <taxon>Chaetomiaceae</taxon>
        <taxon>Achaetomium</taxon>
    </lineage>
</organism>
<sequence>CGPGECIYASRIPGVLPKEEATCQAVPKSGWGRQCQRPQGPKREGEKAAMSQGGTAPRPTSRHSSRSPPRVTDPTTSSPPSRRSRAYQDESRSRPLQDAADVVLNQGDGRGPEAGTRDTDRRAMPNPDRPHAISTTSQSPTFPQPSVPGGNPHSAMEAAQYRRQGSQGSPSAPFVHQGPGATTPRSMSETIPTTASPAGGHTFADRGSPQNVHPYPMAARRILTPRSPRAAGLSRAAMRAVEPQHFTTSLPAPPAAQTHGSGSPPLGAPPQLHGSDFEQGPAAPLPTRPTSGLARSLSQPSLSHGLPPALHSEPPQPAGLKREHSGRPVLSGPPFAAPLPASQPFSTSGGVGDSRWTSRVLTSLPAGAARNLQLNSEVQAVMAIMPGQGEEMLVPVDVYQASKVADQKRQRNAGASARFRQRKKEREQQQQEELQKLENENRELAKRNEELLKRYQELEAERDFYRSERNRLRDLLSQTPSMKEWADRAPPSPISRTGGGGSSAPERGGGALLAQQPLLPPRHAHPSQSQAHPTPYPQILAHPLAQPHSRSSSYGEPSALEPPARRRRTDSEPQLPTRSYSLVTSTHLPPITTGPAPPISAFGVPPSPHVTPPPGVARLPPLRFDQSRTPSTTPPPVPAVPPAPVARPQSTSPYTTIRRHPYETGWATDPREHTEGGPR</sequence>
<dbReference type="Pfam" id="PF07716">
    <property type="entry name" value="bZIP_2"/>
    <property type="match status" value="1"/>
</dbReference>
<feature type="compositionally biased region" description="Gly residues" evidence="6">
    <location>
        <begin position="497"/>
        <end position="511"/>
    </location>
</feature>
<dbReference type="EMBL" id="MU860158">
    <property type="protein sequence ID" value="KAK4237051.1"/>
    <property type="molecule type" value="Genomic_DNA"/>
</dbReference>